<dbReference type="Proteomes" id="UP000199391">
    <property type="component" value="Unassembled WGS sequence"/>
</dbReference>
<sequence length="61" mass="6716">MDVWMRLSAPEEDLLTLCRQRLNNVVGVLAIREFPRPAEAPAPAQSNPPDMRAMAARLATG</sequence>
<proteinExistence type="predicted"/>
<evidence type="ECO:0000313" key="2">
    <source>
        <dbReference type="Proteomes" id="UP000199391"/>
    </source>
</evidence>
<dbReference type="AlphaFoldDB" id="A0A1I7M226"/>
<reference evidence="2" key="1">
    <citation type="submission" date="2016-10" db="EMBL/GenBank/DDBJ databases">
        <authorList>
            <person name="Varghese N."/>
            <person name="Submissions S."/>
        </authorList>
    </citation>
    <scope>NUCLEOTIDE SEQUENCE [LARGE SCALE GENOMIC DNA]</scope>
    <source>
        <strain evidence="2">CGMCC 1.11014</strain>
    </source>
</reference>
<name>A0A1I7M226_9BURK</name>
<keyword evidence="2" id="KW-1185">Reference proteome</keyword>
<evidence type="ECO:0000313" key="1">
    <source>
        <dbReference type="EMBL" id="SFV16012.1"/>
    </source>
</evidence>
<dbReference type="EMBL" id="FPBO01000049">
    <property type="protein sequence ID" value="SFV16012.1"/>
    <property type="molecule type" value="Genomic_DNA"/>
</dbReference>
<organism evidence="1 2">
    <name type="scientific">Pseudoduganella namucuonensis</name>
    <dbReference type="NCBI Taxonomy" id="1035707"/>
    <lineage>
        <taxon>Bacteria</taxon>
        <taxon>Pseudomonadati</taxon>
        <taxon>Pseudomonadota</taxon>
        <taxon>Betaproteobacteria</taxon>
        <taxon>Burkholderiales</taxon>
        <taxon>Oxalobacteraceae</taxon>
        <taxon>Telluria group</taxon>
        <taxon>Pseudoduganella</taxon>
    </lineage>
</organism>
<accession>A0A1I7M226</accession>
<protein>
    <submittedName>
        <fullName evidence="1">Uncharacterized protein</fullName>
    </submittedName>
</protein>
<gene>
    <name evidence="1" type="ORF">SAMN05216552_104912</name>
</gene>